<dbReference type="PROSITE" id="PS50041">
    <property type="entry name" value="C_TYPE_LECTIN_2"/>
    <property type="match status" value="1"/>
</dbReference>
<dbReference type="AlphaFoldDB" id="A0A9W9Z8H2"/>
<feature type="domain" description="EGF-like" evidence="8">
    <location>
        <begin position="497"/>
        <end position="537"/>
    </location>
</feature>
<keyword evidence="1 5" id="KW-0245">EGF-like domain</keyword>
<feature type="domain" description="EGF-like" evidence="8">
    <location>
        <begin position="390"/>
        <end position="430"/>
    </location>
</feature>
<dbReference type="InterPro" id="IPR009030">
    <property type="entry name" value="Growth_fac_rcpt_cys_sf"/>
</dbReference>
<dbReference type="SMART" id="SM00179">
    <property type="entry name" value="EGF_CA"/>
    <property type="match status" value="6"/>
</dbReference>
<dbReference type="InterPro" id="IPR001304">
    <property type="entry name" value="C-type_lectin-like"/>
</dbReference>
<dbReference type="Pfam" id="PF00059">
    <property type="entry name" value="Lectin_C"/>
    <property type="match status" value="1"/>
</dbReference>
<dbReference type="CDD" id="cd00054">
    <property type="entry name" value="EGF_CA"/>
    <property type="match status" value="5"/>
</dbReference>
<dbReference type="PROSITE" id="PS50026">
    <property type="entry name" value="EGF_3"/>
    <property type="match status" value="6"/>
</dbReference>
<dbReference type="InterPro" id="IPR018097">
    <property type="entry name" value="EGF_Ca-bd_CS"/>
</dbReference>
<evidence type="ECO:0000256" key="7">
    <source>
        <dbReference type="SAM" id="SignalP"/>
    </source>
</evidence>
<dbReference type="CDD" id="cd00037">
    <property type="entry name" value="CLECT"/>
    <property type="match status" value="1"/>
</dbReference>
<dbReference type="PANTHER" id="PTHR24039">
    <property type="entry name" value="FIBRILLIN-RELATED"/>
    <property type="match status" value="1"/>
</dbReference>
<comment type="caution">
    <text evidence="5">Lacks conserved residue(s) required for the propagation of feature annotation.</text>
</comment>
<feature type="compositionally biased region" description="Low complexity" evidence="6">
    <location>
        <begin position="212"/>
        <end position="233"/>
    </location>
</feature>
<evidence type="ECO:0000256" key="6">
    <source>
        <dbReference type="SAM" id="MobiDB-lite"/>
    </source>
</evidence>
<feature type="chain" id="PRO_5040951775" evidence="7">
    <location>
        <begin position="24"/>
        <end position="672"/>
    </location>
</feature>
<evidence type="ECO:0000259" key="8">
    <source>
        <dbReference type="PROSITE" id="PS50026"/>
    </source>
</evidence>
<dbReference type="PROSITE" id="PS01186">
    <property type="entry name" value="EGF_2"/>
    <property type="match status" value="6"/>
</dbReference>
<dbReference type="SMART" id="SM00181">
    <property type="entry name" value="EGF"/>
    <property type="match status" value="6"/>
</dbReference>
<dbReference type="InterPro" id="IPR000742">
    <property type="entry name" value="EGF"/>
</dbReference>
<evidence type="ECO:0000313" key="11">
    <source>
        <dbReference type="Proteomes" id="UP001163046"/>
    </source>
</evidence>
<sequence length="672" mass="72575">MVILRCQLFVGLVLLITTKAGQATAPRKARQIHEGFDGFDIPGSCPQGWIGHGGSCYLPYVHGLTWQEANETCREMDAHLALSKSVTENEFIAVEVARPESRVWIGLRRNEGEFVWSDGSKSEFTNWARFEPKDASVRGRNCVSLLPEDIFYSWEVRNCDERQAFICERENVTGWDLMEVLAGEIMEITETSVVVENTRRFPDEDIKDITDEPVVTTTSEETESSSTPVPTTTYDTERPSMDISTQSEEPETTSTDFPTMLQETEKPSTAISKRPEEAERPSTGVSTISESRMSLPTVVPATSPVVSAETVEKRTPPYVVHTGSGKTKPLSFVVSTRALKETATSPAVVTAGSKESQPPSPTVPTNAEHATATTRLEGLTVGPSEVGAQEVDKCSTGSHDCSSNGRCISLEGSNVCVCNLGFDGDGRLCDDINECDNGFNADCHANAFCFNVPGSYRCKCRKGFVGNGKHCEEARERETPIPIEVATEEPSDVGAQVVDQCSTGSHDCSSNGTCISLEGSYDCDCNLGYEGDGRICADINECDNGENDCHLNGSCFNVPGSYYCQCNKGFAGSGKLCQDVDECSSETLVCDGNAACLNEVGSFSCTCNKGYVGDGQTCRDVDECAVGSDNCGEHSNCINDIGSYYCDCKKGFLGDGEICEGEGLIGDLEFCL</sequence>
<keyword evidence="4" id="KW-1015">Disulfide bond</keyword>
<dbReference type="InterPro" id="IPR016187">
    <property type="entry name" value="CTDL_fold"/>
</dbReference>
<dbReference type="SMART" id="SM00034">
    <property type="entry name" value="CLECT"/>
    <property type="match status" value="1"/>
</dbReference>
<feature type="region of interest" description="Disordered" evidence="6">
    <location>
        <begin position="345"/>
        <end position="368"/>
    </location>
</feature>
<feature type="domain" description="EGF-like" evidence="8">
    <location>
        <begin position="538"/>
        <end position="578"/>
    </location>
</feature>
<dbReference type="CDD" id="cd00053">
    <property type="entry name" value="EGF"/>
    <property type="match status" value="1"/>
</dbReference>
<dbReference type="PANTHER" id="PTHR24039:SF53">
    <property type="entry name" value="EGF-LIKE DOMAIN-CONTAINING PROTEIN"/>
    <property type="match status" value="1"/>
</dbReference>
<keyword evidence="11" id="KW-1185">Reference proteome</keyword>
<dbReference type="Proteomes" id="UP001163046">
    <property type="component" value="Unassembled WGS sequence"/>
</dbReference>
<dbReference type="Pfam" id="PF07645">
    <property type="entry name" value="EGF_CA"/>
    <property type="match status" value="4"/>
</dbReference>
<feature type="region of interest" description="Disordered" evidence="6">
    <location>
        <begin position="204"/>
        <end position="290"/>
    </location>
</feature>
<evidence type="ECO:0000256" key="2">
    <source>
        <dbReference type="ARBA" id="ARBA00022729"/>
    </source>
</evidence>
<feature type="compositionally biased region" description="Polar residues" evidence="6">
    <location>
        <begin position="345"/>
        <end position="357"/>
    </location>
</feature>
<dbReference type="SUPFAM" id="SSF57184">
    <property type="entry name" value="Growth factor receptor domain"/>
    <property type="match status" value="2"/>
</dbReference>
<evidence type="ECO:0000256" key="5">
    <source>
        <dbReference type="PROSITE-ProRule" id="PRU00076"/>
    </source>
</evidence>
<dbReference type="Gene3D" id="2.10.25.10">
    <property type="entry name" value="Laminin"/>
    <property type="match status" value="6"/>
</dbReference>
<dbReference type="PROSITE" id="PS00010">
    <property type="entry name" value="ASX_HYDROXYL"/>
    <property type="match status" value="4"/>
</dbReference>
<dbReference type="InterPro" id="IPR016186">
    <property type="entry name" value="C-type_lectin-like/link_sf"/>
</dbReference>
<feature type="signal peptide" evidence="7">
    <location>
        <begin position="1"/>
        <end position="23"/>
    </location>
</feature>
<accession>A0A9W9Z8H2</accession>
<comment type="caution">
    <text evidence="10">The sequence shown here is derived from an EMBL/GenBank/DDBJ whole genome shotgun (WGS) entry which is preliminary data.</text>
</comment>
<dbReference type="SUPFAM" id="SSF56436">
    <property type="entry name" value="C-type lectin-like"/>
    <property type="match status" value="1"/>
</dbReference>
<dbReference type="Gene3D" id="3.10.100.10">
    <property type="entry name" value="Mannose-Binding Protein A, subunit A"/>
    <property type="match status" value="1"/>
</dbReference>
<evidence type="ECO:0000313" key="10">
    <source>
        <dbReference type="EMBL" id="KAJ7375444.1"/>
    </source>
</evidence>
<feature type="compositionally biased region" description="Low complexity" evidence="6">
    <location>
        <begin position="244"/>
        <end position="255"/>
    </location>
</feature>
<evidence type="ECO:0000259" key="9">
    <source>
        <dbReference type="PROSITE" id="PS50041"/>
    </source>
</evidence>
<dbReference type="InterPro" id="IPR001881">
    <property type="entry name" value="EGF-like_Ca-bd_dom"/>
</dbReference>
<feature type="domain" description="EGF-like" evidence="8">
    <location>
        <begin position="579"/>
        <end position="619"/>
    </location>
</feature>
<feature type="domain" description="EGF-like" evidence="8">
    <location>
        <begin position="431"/>
        <end position="472"/>
    </location>
</feature>
<dbReference type="InterPro" id="IPR049883">
    <property type="entry name" value="NOTCH1_EGF-like"/>
</dbReference>
<dbReference type="FunFam" id="2.10.25.10:FF:000038">
    <property type="entry name" value="Fibrillin 2"/>
    <property type="match status" value="5"/>
</dbReference>
<dbReference type="EMBL" id="MU826826">
    <property type="protein sequence ID" value="KAJ7375444.1"/>
    <property type="molecule type" value="Genomic_DNA"/>
</dbReference>
<gene>
    <name evidence="10" type="ORF">OS493_002214</name>
</gene>
<evidence type="ECO:0000256" key="1">
    <source>
        <dbReference type="ARBA" id="ARBA00022536"/>
    </source>
</evidence>
<evidence type="ECO:0000256" key="3">
    <source>
        <dbReference type="ARBA" id="ARBA00022737"/>
    </source>
</evidence>
<keyword evidence="2 7" id="KW-0732">Signal</keyword>
<dbReference type="Pfam" id="PF12947">
    <property type="entry name" value="EGF_3"/>
    <property type="match status" value="2"/>
</dbReference>
<protein>
    <submittedName>
        <fullName evidence="10">Uncharacterized protein</fullName>
    </submittedName>
</protein>
<dbReference type="PROSITE" id="PS01187">
    <property type="entry name" value="EGF_CA"/>
    <property type="match status" value="1"/>
</dbReference>
<organism evidence="10 11">
    <name type="scientific">Desmophyllum pertusum</name>
    <dbReference type="NCBI Taxonomy" id="174260"/>
    <lineage>
        <taxon>Eukaryota</taxon>
        <taxon>Metazoa</taxon>
        <taxon>Cnidaria</taxon>
        <taxon>Anthozoa</taxon>
        <taxon>Hexacorallia</taxon>
        <taxon>Scleractinia</taxon>
        <taxon>Caryophylliina</taxon>
        <taxon>Caryophylliidae</taxon>
        <taxon>Desmophyllum</taxon>
    </lineage>
</organism>
<dbReference type="InterPro" id="IPR000152">
    <property type="entry name" value="EGF-type_Asp/Asn_hydroxyl_site"/>
</dbReference>
<proteinExistence type="predicted"/>
<reference evidence="10" key="1">
    <citation type="submission" date="2023-01" db="EMBL/GenBank/DDBJ databases">
        <title>Genome assembly of the deep-sea coral Lophelia pertusa.</title>
        <authorList>
            <person name="Herrera S."/>
            <person name="Cordes E."/>
        </authorList>
    </citation>
    <scope>NUCLEOTIDE SEQUENCE</scope>
    <source>
        <strain evidence="10">USNM1676648</strain>
        <tissue evidence="10">Polyp</tissue>
    </source>
</reference>
<feature type="domain" description="C-type lectin" evidence="9">
    <location>
        <begin position="52"/>
        <end position="168"/>
    </location>
</feature>
<feature type="domain" description="EGF-like" evidence="8">
    <location>
        <begin position="620"/>
        <end position="660"/>
    </location>
</feature>
<name>A0A9W9Z8H2_9CNID</name>
<dbReference type="GO" id="GO:0005509">
    <property type="term" value="F:calcium ion binding"/>
    <property type="evidence" value="ECO:0007669"/>
    <property type="project" value="InterPro"/>
</dbReference>
<dbReference type="OrthoDB" id="5982343at2759"/>
<dbReference type="InterPro" id="IPR024731">
    <property type="entry name" value="NELL2-like_EGF"/>
</dbReference>
<evidence type="ECO:0000256" key="4">
    <source>
        <dbReference type="ARBA" id="ARBA00023157"/>
    </source>
</evidence>
<keyword evidence="3" id="KW-0677">Repeat</keyword>